<protein>
    <submittedName>
        <fullName evidence="1">Uncharacterized protein</fullName>
    </submittedName>
</protein>
<name>A0A7Z2T7T9_9VIBR</name>
<evidence type="ECO:0000313" key="1">
    <source>
        <dbReference type="EMBL" id="QIA65860.1"/>
    </source>
</evidence>
<dbReference type="KEGG" id="vas:GT360_20350"/>
<accession>A0A7Z2T7T9</accession>
<organism evidence="1 2">
    <name type="scientific">Vibrio astriarenae</name>
    <dbReference type="NCBI Taxonomy" id="1481923"/>
    <lineage>
        <taxon>Bacteria</taxon>
        <taxon>Pseudomonadati</taxon>
        <taxon>Pseudomonadota</taxon>
        <taxon>Gammaproteobacteria</taxon>
        <taxon>Vibrionales</taxon>
        <taxon>Vibrionaceae</taxon>
        <taxon>Vibrio</taxon>
    </lineage>
</organism>
<reference evidence="1 2" key="1">
    <citation type="submission" date="2020-01" db="EMBL/GenBank/DDBJ databases">
        <title>Whole genome and functional gene identification of agarase of Vibrio HN897.</title>
        <authorList>
            <person name="Liu Y."/>
            <person name="Zhao Z."/>
        </authorList>
    </citation>
    <scope>NUCLEOTIDE SEQUENCE [LARGE SCALE GENOMIC DNA]</scope>
    <source>
        <strain evidence="1 2">HN897</strain>
    </source>
</reference>
<gene>
    <name evidence="1" type="ORF">GT360_20350</name>
</gene>
<keyword evidence="2" id="KW-1185">Reference proteome</keyword>
<dbReference type="RefSeq" id="WP_164650756.1">
    <property type="nucleotide sequence ID" value="NZ_CP047476.1"/>
</dbReference>
<dbReference type="PROSITE" id="PS51257">
    <property type="entry name" value="PROKAR_LIPOPROTEIN"/>
    <property type="match status" value="1"/>
</dbReference>
<dbReference type="EMBL" id="CP047476">
    <property type="protein sequence ID" value="QIA65860.1"/>
    <property type="molecule type" value="Genomic_DNA"/>
</dbReference>
<evidence type="ECO:0000313" key="2">
    <source>
        <dbReference type="Proteomes" id="UP000464262"/>
    </source>
</evidence>
<dbReference type="Proteomes" id="UP000464262">
    <property type="component" value="Chromosome 2"/>
</dbReference>
<proteinExistence type="predicted"/>
<dbReference type="AlphaFoldDB" id="A0A7Z2T7T9"/>
<sequence>MRKAVLAGVILGVLSGCGGSDGDGGNDQGDFRNPMPTKQSVTKVFSLLGENEYSNLYQDVDLPHEAGSDLALKNNRWFCNAFACAVDNNTPPMDGMIRRHDIDQNLIPVYVNNANGLPEFEVHKNIYDGIKLIEDAVGRKVFDLSDADGEIPVVQIEILHDDGSMVWSHEVDYSSLPTEGGFIFEFNYEQAGHTGLCGAAGKGPWDSSGSTIIAADSTVVNLGWQWIRIASEDATCTHSPELVAHELTHALGFRYHFAGFGGEDRPSDPRPVYGSHVFGHQAKEVLKQLFAHDIGSDVNNMNIPNY</sequence>